<comment type="caution">
    <text evidence="1">The sequence shown here is derived from an EMBL/GenBank/DDBJ whole genome shotgun (WGS) entry which is preliminary data.</text>
</comment>
<evidence type="ECO:0000313" key="1">
    <source>
        <dbReference type="EMBL" id="KAG5413487.1"/>
    </source>
</evidence>
<protein>
    <submittedName>
        <fullName evidence="1">Uncharacterized protein</fullName>
    </submittedName>
</protein>
<accession>A0ABQ7NRJ8</accession>
<organism evidence="1 2">
    <name type="scientific">Brassica rapa subsp. trilocularis</name>
    <dbReference type="NCBI Taxonomy" id="1813537"/>
    <lineage>
        <taxon>Eukaryota</taxon>
        <taxon>Viridiplantae</taxon>
        <taxon>Streptophyta</taxon>
        <taxon>Embryophyta</taxon>
        <taxon>Tracheophyta</taxon>
        <taxon>Spermatophyta</taxon>
        <taxon>Magnoliopsida</taxon>
        <taxon>eudicotyledons</taxon>
        <taxon>Gunneridae</taxon>
        <taxon>Pentapetalae</taxon>
        <taxon>rosids</taxon>
        <taxon>malvids</taxon>
        <taxon>Brassicales</taxon>
        <taxon>Brassicaceae</taxon>
        <taxon>Brassiceae</taxon>
        <taxon>Brassica</taxon>
    </lineage>
</organism>
<reference evidence="1 2" key="1">
    <citation type="submission" date="2021-03" db="EMBL/GenBank/DDBJ databases">
        <authorList>
            <person name="King G.J."/>
            <person name="Bancroft I."/>
            <person name="Baten A."/>
            <person name="Bloomfield J."/>
            <person name="Borpatragohain P."/>
            <person name="He Z."/>
            <person name="Irish N."/>
            <person name="Irwin J."/>
            <person name="Liu K."/>
            <person name="Mauleon R.P."/>
            <person name="Moore J."/>
            <person name="Morris R."/>
            <person name="Ostergaard L."/>
            <person name="Wang B."/>
            <person name="Wells R."/>
        </authorList>
    </citation>
    <scope>NUCLEOTIDE SEQUENCE [LARGE SCALE GENOMIC DNA]</scope>
    <source>
        <strain evidence="1">R-o-18</strain>
        <tissue evidence="1">Leaf</tissue>
    </source>
</reference>
<sequence length="132" mass="14593">MSDNSDGLRLVVVKIISPAGVKIRCLRLVCFLSLSAYVLHIQTIYEASTPWTGWHRTRHVMAGADTPVVMTRRGEKRWKEGDACGGGPGGAMEVMAPHSHAFNIGGLPHGRSSLHYIIRFMCVQTHDLKKKL</sequence>
<keyword evidence="2" id="KW-1185">Reference proteome</keyword>
<evidence type="ECO:0000313" key="2">
    <source>
        <dbReference type="Proteomes" id="UP000823674"/>
    </source>
</evidence>
<dbReference type="Proteomes" id="UP000823674">
    <property type="component" value="Chromosome A01"/>
</dbReference>
<proteinExistence type="predicted"/>
<dbReference type="EMBL" id="JADBGQ010000001">
    <property type="protein sequence ID" value="KAG5413487.1"/>
    <property type="molecule type" value="Genomic_DNA"/>
</dbReference>
<gene>
    <name evidence="1" type="primary">A01g501680.1_BraROA</name>
    <name evidence="1" type="ORF">IGI04_001054</name>
</gene>
<name>A0ABQ7NRJ8_BRACM</name>